<feature type="domain" description="N-acetyltransferase" evidence="1">
    <location>
        <begin position="116"/>
        <end position="245"/>
    </location>
</feature>
<organism evidence="2 3">
    <name type="scientific">Glycomyces rhizosphaerae</name>
    <dbReference type="NCBI Taxonomy" id="2054422"/>
    <lineage>
        <taxon>Bacteria</taxon>
        <taxon>Bacillati</taxon>
        <taxon>Actinomycetota</taxon>
        <taxon>Actinomycetes</taxon>
        <taxon>Glycomycetales</taxon>
        <taxon>Glycomycetaceae</taxon>
        <taxon>Glycomyces</taxon>
    </lineage>
</organism>
<comment type="caution">
    <text evidence="2">The sequence shown here is derived from an EMBL/GenBank/DDBJ whole genome shotgun (WGS) entry which is preliminary data.</text>
</comment>
<keyword evidence="3" id="KW-1185">Reference proteome</keyword>
<dbReference type="InterPro" id="IPR027365">
    <property type="entry name" value="GNAT_acetyltra_YdfB-like"/>
</dbReference>
<dbReference type="Pfam" id="PF12746">
    <property type="entry name" value="GNAT_acetyltran"/>
    <property type="match status" value="1"/>
</dbReference>
<name>A0ABV7PUI7_9ACTN</name>
<sequence length="247" mass="25767">MVDDSLMAHARSLWQTLAAAPVTFPSGSGVHVVASPASQMCPPSWVGIVVLGDSAIATVPTEHAVQPVEHALSRIATESITRPAALRSALPVQAVLGPATLAYVSRNAFVPAQPDVVVERLAPGHPDLQALLESAGTDDADESGIGEITSPAFVVRELGKVVAAAGYRSWPSETAHLCVLTAEFARGRGLARRVAASAVDHALAARLVPQWRARPSASRRVARALGFSEMGTQLSVDLELAQLVSPT</sequence>
<dbReference type="PROSITE" id="PS51186">
    <property type="entry name" value="GNAT"/>
    <property type="match status" value="1"/>
</dbReference>
<gene>
    <name evidence="2" type="ORF">ACFO8M_01555</name>
</gene>
<reference evidence="3" key="1">
    <citation type="journal article" date="2019" name="Int. J. Syst. Evol. Microbiol.">
        <title>The Global Catalogue of Microorganisms (GCM) 10K type strain sequencing project: providing services to taxonomists for standard genome sequencing and annotation.</title>
        <authorList>
            <consortium name="The Broad Institute Genomics Platform"/>
            <consortium name="The Broad Institute Genome Sequencing Center for Infectious Disease"/>
            <person name="Wu L."/>
            <person name="Ma J."/>
        </authorList>
    </citation>
    <scope>NUCLEOTIDE SEQUENCE [LARGE SCALE GENOMIC DNA]</scope>
    <source>
        <strain evidence="3">CGMCC 4.7396</strain>
    </source>
</reference>
<dbReference type="InterPro" id="IPR016181">
    <property type="entry name" value="Acyl_CoA_acyltransferase"/>
</dbReference>
<dbReference type="Gene3D" id="3.40.630.30">
    <property type="match status" value="1"/>
</dbReference>
<dbReference type="SUPFAM" id="SSF55729">
    <property type="entry name" value="Acyl-CoA N-acyltransferases (Nat)"/>
    <property type="match status" value="1"/>
</dbReference>
<dbReference type="InterPro" id="IPR000182">
    <property type="entry name" value="GNAT_dom"/>
</dbReference>
<proteinExistence type="predicted"/>
<accession>A0ABV7PUI7</accession>
<dbReference type="EMBL" id="JBHRWO010000004">
    <property type="protein sequence ID" value="MFC3491173.1"/>
    <property type="molecule type" value="Genomic_DNA"/>
</dbReference>
<evidence type="ECO:0000259" key="1">
    <source>
        <dbReference type="PROSITE" id="PS51186"/>
    </source>
</evidence>
<evidence type="ECO:0000313" key="2">
    <source>
        <dbReference type="EMBL" id="MFC3491173.1"/>
    </source>
</evidence>
<dbReference type="RefSeq" id="WP_387969574.1">
    <property type="nucleotide sequence ID" value="NZ_JBHRWO010000004.1"/>
</dbReference>
<dbReference type="Proteomes" id="UP001595712">
    <property type="component" value="Unassembled WGS sequence"/>
</dbReference>
<evidence type="ECO:0000313" key="3">
    <source>
        <dbReference type="Proteomes" id="UP001595712"/>
    </source>
</evidence>
<protein>
    <submittedName>
        <fullName evidence="2">GNAT family N-acetyltransferase</fullName>
    </submittedName>
</protein>